<comment type="subunit">
    <text evidence="3">Heterodimer of an alpha and a beta subunit.</text>
</comment>
<evidence type="ECO:0000313" key="12">
    <source>
        <dbReference type="EMBL" id="MBB4957650.1"/>
    </source>
</evidence>
<evidence type="ECO:0000256" key="5">
    <source>
        <dbReference type="ARBA" id="ARBA00022448"/>
    </source>
</evidence>
<evidence type="ECO:0000256" key="2">
    <source>
        <dbReference type="ARBA" id="ARBA00007557"/>
    </source>
</evidence>
<dbReference type="PIRSF" id="PIRSF000090">
    <property type="entry name" value="Beta-ETF"/>
    <property type="match status" value="1"/>
</dbReference>
<comment type="cofactor">
    <cofactor evidence="9">
        <name>AMP</name>
        <dbReference type="ChEBI" id="CHEBI:456215"/>
    </cofactor>
</comment>
<protein>
    <recommendedName>
        <fullName evidence="4">Electron transfer flavoprotein subunit beta</fullName>
    </recommendedName>
    <alternativeName>
        <fullName evidence="8">Electron transfer flavoprotein small subunit</fullName>
    </alternativeName>
</protein>
<name>A0A7W7WNA5_9ACTN</name>
<comment type="similarity">
    <text evidence="2">Belongs to the ETF beta-subunit/FixA family.</text>
</comment>
<dbReference type="EMBL" id="JACHJW010000001">
    <property type="protein sequence ID" value="MBB4957650.1"/>
    <property type="molecule type" value="Genomic_DNA"/>
</dbReference>
<comment type="function">
    <text evidence="7">The electron transfer flavoprotein serves as a specific electron acceptor for other dehydrogenases. It transfers the electrons to the main respiratory chain via ETF-ubiquinone oxidoreductase (ETF dehydrogenase).</text>
</comment>
<keyword evidence="5" id="KW-0813">Transport</keyword>
<evidence type="ECO:0000313" key="13">
    <source>
        <dbReference type="Proteomes" id="UP000578819"/>
    </source>
</evidence>
<dbReference type="PANTHER" id="PTHR21294">
    <property type="entry name" value="ELECTRON TRANSFER FLAVOPROTEIN BETA-SUBUNIT"/>
    <property type="match status" value="1"/>
</dbReference>
<dbReference type="GO" id="GO:0009055">
    <property type="term" value="F:electron transfer activity"/>
    <property type="evidence" value="ECO:0007669"/>
    <property type="project" value="InterPro"/>
</dbReference>
<evidence type="ECO:0000259" key="11">
    <source>
        <dbReference type="SMART" id="SM00893"/>
    </source>
</evidence>
<evidence type="ECO:0000256" key="9">
    <source>
        <dbReference type="ARBA" id="ARBA00049933"/>
    </source>
</evidence>
<evidence type="ECO:0000256" key="10">
    <source>
        <dbReference type="SAM" id="MobiDB-lite"/>
    </source>
</evidence>
<evidence type="ECO:0000256" key="3">
    <source>
        <dbReference type="ARBA" id="ARBA00011355"/>
    </source>
</evidence>
<dbReference type="InterPro" id="IPR033948">
    <property type="entry name" value="ETF_beta_N"/>
</dbReference>
<sequence>MGNSTALTVDRKSGNAGGCAPEQGVGRQHQQEGRRIAMNIVVLVKQVPDSGADRNLRSDDNTVDRGSASNVINEMDEYAIEEALKIKEAHGGEVTVLTMGPDKATESIRKALSMGPDKAVHIVDDALHGSCAVATSKVLAAALRTLGADLVLCGSESTDGRVQAMPHMLAERLGIAALTGARKLTVDGSTLTIERQTEEGYEVVTATAPAVVSVWDTINEPRYPSFKGIMAAKKKPVQTLSLADLGVAPTEVGFDGATSAVVEHAKRPPRSGGEKITDEGSGGVQLVEFLATEKFV</sequence>
<reference evidence="12 13" key="1">
    <citation type="submission" date="2020-08" db="EMBL/GenBank/DDBJ databases">
        <title>Sequencing the genomes of 1000 actinobacteria strains.</title>
        <authorList>
            <person name="Klenk H.-P."/>
        </authorList>
    </citation>
    <scope>NUCLEOTIDE SEQUENCE [LARGE SCALE GENOMIC DNA]</scope>
    <source>
        <strain evidence="12 13">DSM 45886</strain>
    </source>
</reference>
<gene>
    <name evidence="12" type="ORF">FHR38_001383</name>
</gene>
<dbReference type="SUPFAM" id="SSF52402">
    <property type="entry name" value="Adenine nucleotide alpha hydrolases-like"/>
    <property type="match status" value="1"/>
</dbReference>
<comment type="cofactor">
    <cofactor evidence="1">
        <name>FAD</name>
        <dbReference type="ChEBI" id="CHEBI:57692"/>
    </cofactor>
</comment>
<feature type="region of interest" description="Disordered" evidence="10">
    <location>
        <begin position="1"/>
        <end position="32"/>
    </location>
</feature>
<feature type="domain" description="Electron transfer flavoprotein alpha/beta-subunit N-terminal" evidence="11">
    <location>
        <begin position="60"/>
        <end position="249"/>
    </location>
</feature>
<dbReference type="Gene3D" id="3.40.50.620">
    <property type="entry name" value="HUPs"/>
    <property type="match status" value="1"/>
</dbReference>
<proteinExistence type="inferred from homology"/>
<evidence type="ECO:0000256" key="1">
    <source>
        <dbReference type="ARBA" id="ARBA00001974"/>
    </source>
</evidence>
<evidence type="ECO:0000256" key="4">
    <source>
        <dbReference type="ARBA" id="ARBA00016797"/>
    </source>
</evidence>
<dbReference type="InterPro" id="IPR014729">
    <property type="entry name" value="Rossmann-like_a/b/a_fold"/>
</dbReference>
<evidence type="ECO:0000256" key="7">
    <source>
        <dbReference type="ARBA" id="ARBA00025649"/>
    </source>
</evidence>
<dbReference type="Proteomes" id="UP000578819">
    <property type="component" value="Unassembled WGS sequence"/>
</dbReference>
<organism evidence="12 13">
    <name type="scientific">Micromonospora polyrhachis</name>
    <dbReference type="NCBI Taxonomy" id="1282883"/>
    <lineage>
        <taxon>Bacteria</taxon>
        <taxon>Bacillati</taxon>
        <taxon>Actinomycetota</taxon>
        <taxon>Actinomycetes</taxon>
        <taxon>Micromonosporales</taxon>
        <taxon>Micromonosporaceae</taxon>
        <taxon>Micromonospora</taxon>
    </lineage>
</organism>
<dbReference type="PROSITE" id="PS01065">
    <property type="entry name" value="ETF_BETA"/>
    <property type="match status" value="1"/>
</dbReference>
<keyword evidence="13" id="KW-1185">Reference proteome</keyword>
<comment type="caution">
    <text evidence="12">The sequence shown here is derived from an EMBL/GenBank/DDBJ whole genome shotgun (WGS) entry which is preliminary data.</text>
</comment>
<keyword evidence="6" id="KW-0249">Electron transport</keyword>
<dbReference type="Pfam" id="PF01012">
    <property type="entry name" value="ETF"/>
    <property type="match status" value="1"/>
</dbReference>
<dbReference type="InterPro" id="IPR000049">
    <property type="entry name" value="ET-Flavoprotein_bsu_CS"/>
</dbReference>
<dbReference type="AlphaFoldDB" id="A0A7W7WNA5"/>
<evidence type="ECO:0000256" key="8">
    <source>
        <dbReference type="ARBA" id="ARBA00042002"/>
    </source>
</evidence>
<dbReference type="InterPro" id="IPR014730">
    <property type="entry name" value="ETF_a/b_N"/>
</dbReference>
<accession>A0A7W7WNA5</accession>
<evidence type="ECO:0000256" key="6">
    <source>
        <dbReference type="ARBA" id="ARBA00022982"/>
    </source>
</evidence>
<dbReference type="CDD" id="cd01714">
    <property type="entry name" value="ETF_beta"/>
    <property type="match status" value="1"/>
</dbReference>
<dbReference type="GO" id="GO:0005829">
    <property type="term" value="C:cytosol"/>
    <property type="evidence" value="ECO:0007669"/>
    <property type="project" value="TreeGrafter"/>
</dbReference>
<dbReference type="InterPro" id="IPR012255">
    <property type="entry name" value="ETF_b"/>
</dbReference>
<dbReference type="SMART" id="SM00893">
    <property type="entry name" value="ETF"/>
    <property type="match status" value="1"/>
</dbReference>
<dbReference type="PANTHER" id="PTHR21294:SF8">
    <property type="entry name" value="ELECTRON TRANSFER FLAVOPROTEIN SUBUNIT BETA"/>
    <property type="match status" value="1"/>
</dbReference>